<organism evidence="9 10">
    <name type="scientific">Candidatus Anaerobiospirillum merdipullorum</name>
    <dbReference type="NCBI Taxonomy" id="2838450"/>
    <lineage>
        <taxon>Bacteria</taxon>
        <taxon>Pseudomonadati</taxon>
        <taxon>Pseudomonadota</taxon>
        <taxon>Gammaproteobacteria</taxon>
        <taxon>Aeromonadales</taxon>
        <taxon>Succinivibrionaceae</taxon>
        <taxon>Anaerobiospirillum</taxon>
    </lineage>
</organism>
<dbReference type="NCBIfam" id="TIGR00407">
    <property type="entry name" value="proA"/>
    <property type="match status" value="1"/>
</dbReference>
<keyword evidence="4 7" id="KW-0521">NADP</keyword>
<dbReference type="CDD" id="cd07079">
    <property type="entry name" value="ALDH_F18-19_ProA-GPR"/>
    <property type="match status" value="1"/>
</dbReference>
<dbReference type="GO" id="GO:0004350">
    <property type="term" value="F:glutamate-5-semialdehyde dehydrogenase activity"/>
    <property type="evidence" value="ECO:0007669"/>
    <property type="project" value="UniProtKB-UniRule"/>
</dbReference>
<reference evidence="9" key="2">
    <citation type="submission" date="2021-04" db="EMBL/GenBank/DDBJ databases">
        <authorList>
            <person name="Gilroy R."/>
        </authorList>
    </citation>
    <scope>NUCLEOTIDE SEQUENCE</scope>
    <source>
        <strain evidence="9">687</strain>
    </source>
</reference>
<dbReference type="InterPro" id="IPR012134">
    <property type="entry name" value="Glu-5-SA_DH"/>
</dbReference>
<dbReference type="EMBL" id="JAHLFG010000047">
    <property type="protein sequence ID" value="MBU3826743.1"/>
    <property type="molecule type" value="Genomic_DNA"/>
</dbReference>
<evidence type="ECO:0000259" key="8">
    <source>
        <dbReference type="Pfam" id="PF00171"/>
    </source>
</evidence>
<dbReference type="Proteomes" id="UP000824150">
    <property type="component" value="Unassembled WGS sequence"/>
</dbReference>
<evidence type="ECO:0000256" key="5">
    <source>
        <dbReference type="ARBA" id="ARBA00023002"/>
    </source>
</evidence>
<keyword evidence="2 7" id="KW-0028">Amino-acid biosynthesis</keyword>
<dbReference type="SUPFAM" id="SSF53720">
    <property type="entry name" value="ALDH-like"/>
    <property type="match status" value="1"/>
</dbReference>
<proteinExistence type="inferred from homology"/>
<evidence type="ECO:0000313" key="9">
    <source>
        <dbReference type="EMBL" id="MBU3826743.1"/>
    </source>
</evidence>
<dbReference type="Pfam" id="PF00171">
    <property type="entry name" value="Aldedh"/>
    <property type="match status" value="1"/>
</dbReference>
<comment type="similarity">
    <text evidence="7">Belongs to the gamma-glutamyl phosphate reductase family.</text>
</comment>
<dbReference type="AlphaFoldDB" id="A0A9E2NS30"/>
<gene>
    <name evidence="7" type="primary">proA</name>
    <name evidence="9" type="ORF">IAA31_04555</name>
</gene>
<reference evidence="9" key="1">
    <citation type="journal article" date="2021" name="PeerJ">
        <title>Extensive microbial diversity within the chicken gut microbiome revealed by metagenomics and culture.</title>
        <authorList>
            <person name="Gilroy R."/>
            <person name="Ravi A."/>
            <person name="Getino M."/>
            <person name="Pursley I."/>
            <person name="Horton D.L."/>
            <person name="Alikhan N.F."/>
            <person name="Baker D."/>
            <person name="Gharbi K."/>
            <person name="Hall N."/>
            <person name="Watson M."/>
            <person name="Adriaenssens E.M."/>
            <person name="Foster-Nyarko E."/>
            <person name="Jarju S."/>
            <person name="Secka A."/>
            <person name="Antonio M."/>
            <person name="Oren A."/>
            <person name="Chaudhuri R.R."/>
            <person name="La Ragione R."/>
            <person name="Hildebrand F."/>
            <person name="Pallen M.J."/>
        </authorList>
    </citation>
    <scope>NUCLEOTIDE SEQUENCE</scope>
    <source>
        <strain evidence="9">687</strain>
    </source>
</reference>
<dbReference type="NCBIfam" id="NF001221">
    <property type="entry name" value="PRK00197.1"/>
    <property type="match status" value="1"/>
</dbReference>
<evidence type="ECO:0000313" key="10">
    <source>
        <dbReference type="Proteomes" id="UP000824150"/>
    </source>
</evidence>
<comment type="subcellular location">
    <subcellularLocation>
        <location evidence="7">Cytoplasm</location>
    </subcellularLocation>
</comment>
<evidence type="ECO:0000256" key="7">
    <source>
        <dbReference type="HAMAP-Rule" id="MF_00412"/>
    </source>
</evidence>
<evidence type="ECO:0000256" key="2">
    <source>
        <dbReference type="ARBA" id="ARBA00022605"/>
    </source>
</evidence>
<comment type="pathway">
    <text evidence="1 7">Amino-acid biosynthesis; L-proline biosynthesis; L-glutamate 5-semialdehyde from L-glutamate: step 2/2.</text>
</comment>
<accession>A0A9E2NS30</accession>
<dbReference type="Gene3D" id="3.40.309.10">
    <property type="entry name" value="Aldehyde Dehydrogenase, Chain A, domain 2"/>
    <property type="match status" value="1"/>
</dbReference>
<comment type="caution">
    <text evidence="9">The sequence shown here is derived from an EMBL/GenBank/DDBJ whole genome shotgun (WGS) entry which is preliminary data.</text>
</comment>
<dbReference type="InterPro" id="IPR016163">
    <property type="entry name" value="Ald_DH_C"/>
</dbReference>
<dbReference type="GO" id="GO:0055129">
    <property type="term" value="P:L-proline biosynthetic process"/>
    <property type="evidence" value="ECO:0007669"/>
    <property type="project" value="UniProtKB-UniRule"/>
</dbReference>
<evidence type="ECO:0000256" key="4">
    <source>
        <dbReference type="ARBA" id="ARBA00022857"/>
    </source>
</evidence>
<dbReference type="InterPro" id="IPR015590">
    <property type="entry name" value="Aldehyde_DH_dom"/>
</dbReference>
<evidence type="ECO:0000256" key="3">
    <source>
        <dbReference type="ARBA" id="ARBA00022650"/>
    </source>
</evidence>
<dbReference type="EC" id="1.2.1.41" evidence="7"/>
<feature type="domain" description="Aldehyde dehydrogenase" evidence="8">
    <location>
        <begin position="5"/>
        <end position="284"/>
    </location>
</feature>
<dbReference type="PANTHER" id="PTHR11063">
    <property type="entry name" value="GLUTAMATE SEMIALDEHYDE DEHYDROGENASE"/>
    <property type="match status" value="1"/>
</dbReference>
<dbReference type="PIRSF" id="PIRSF000151">
    <property type="entry name" value="GPR"/>
    <property type="match status" value="1"/>
</dbReference>
<protein>
    <recommendedName>
        <fullName evidence="7">Gamma-glutamyl phosphate reductase</fullName>
        <shortName evidence="7">GPR</shortName>
        <ecNumber evidence="7">1.2.1.41</ecNumber>
    </recommendedName>
    <alternativeName>
        <fullName evidence="7">Glutamate-5-semialdehyde dehydrogenase</fullName>
    </alternativeName>
    <alternativeName>
        <fullName evidence="7">Glutamyl-gamma-semialdehyde dehydrogenase</fullName>
        <shortName evidence="7">GSA dehydrogenase</shortName>
    </alternativeName>
</protein>
<dbReference type="InterPro" id="IPR000965">
    <property type="entry name" value="GPR_dom"/>
</dbReference>
<keyword evidence="5 7" id="KW-0560">Oxidoreductase</keyword>
<sequence length="420" mass="45162">MESIASLCRKTQAASFTTAVLSTAKKNQLLLNLAAKLEEREAKIMAANQRDVSAAQAKGLAPALVDRLTLTKARFNEMVNGVRQVASLTDPIGQTFDGRVTPTGLTIVKRRVPLGVVGVIYESRPNVTADIAALCLKSGNACVLRGGSEAINSNLAIYAAIEESLEHAGVDPYAVSLIKSTAREDVQEMLAQDAYIDVIVPRGGEALHRFCQHNSAIPVIVGGFGISHIYVAKSASLNKAVPLIINAKVQKPSACNALDTLLIEASRVEEMCALLIEPLKEHQVTVHAHGACLPVFEQLKYPYLQAGVAEDFDKEWLSLTLNIAPVENVQAAIEHLRAHHAMHSDSILSNDLAEVDFFVRRAGSACVYVNASTRFTDGGQFGLGAEVAISTQKLHARGPMALTELTTYQYVCSGDYLCRG</sequence>
<name>A0A9E2NS30_9GAMM</name>
<dbReference type="GO" id="GO:0050661">
    <property type="term" value="F:NADP binding"/>
    <property type="evidence" value="ECO:0007669"/>
    <property type="project" value="InterPro"/>
</dbReference>
<dbReference type="PANTHER" id="PTHR11063:SF8">
    <property type="entry name" value="DELTA-1-PYRROLINE-5-CARBOXYLATE SYNTHASE"/>
    <property type="match status" value="1"/>
</dbReference>
<dbReference type="InterPro" id="IPR016162">
    <property type="entry name" value="Ald_DH_N"/>
</dbReference>
<keyword evidence="7" id="KW-0963">Cytoplasm</keyword>
<evidence type="ECO:0000256" key="6">
    <source>
        <dbReference type="ARBA" id="ARBA00049024"/>
    </source>
</evidence>
<dbReference type="GO" id="GO:0005737">
    <property type="term" value="C:cytoplasm"/>
    <property type="evidence" value="ECO:0007669"/>
    <property type="project" value="UniProtKB-SubCell"/>
</dbReference>
<keyword evidence="3 7" id="KW-0641">Proline biosynthesis</keyword>
<dbReference type="Gene3D" id="3.40.605.10">
    <property type="entry name" value="Aldehyde Dehydrogenase, Chain A, domain 1"/>
    <property type="match status" value="1"/>
</dbReference>
<comment type="catalytic activity">
    <reaction evidence="6 7">
        <text>L-glutamate 5-semialdehyde + phosphate + NADP(+) = L-glutamyl 5-phosphate + NADPH + H(+)</text>
        <dbReference type="Rhea" id="RHEA:19541"/>
        <dbReference type="ChEBI" id="CHEBI:15378"/>
        <dbReference type="ChEBI" id="CHEBI:43474"/>
        <dbReference type="ChEBI" id="CHEBI:57783"/>
        <dbReference type="ChEBI" id="CHEBI:58066"/>
        <dbReference type="ChEBI" id="CHEBI:58274"/>
        <dbReference type="ChEBI" id="CHEBI:58349"/>
        <dbReference type="EC" id="1.2.1.41"/>
    </reaction>
</comment>
<dbReference type="HAMAP" id="MF_00412">
    <property type="entry name" value="ProA"/>
    <property type="match status" value="1"/>
</dbReference>
<comment type="function">
    <text evidence="7">Catalyzes the NADPH-dependent reduction of L-glutamate 5-phosphate into L-glutamate 5-semialdehyde and phosphate. The product spontaneously undergoes cyclization to form 1-pyrroline-5-carboxylate.</text>
</comment>
<evidence type="ECO:0000256" key="1">
    <source>
        <dbReference type="ARBA" id="ARBA00004985"/>
    </source>
</evidence>
<dbReference type="InterPro" id="IPR016161">
    <property type="entry name" value="Ald_DH/histidinol_DH"/>
</dbReference>